<dbReference type="PANTHER" id="PTHR34047">
    <property type="entry name" value="NUCLEAR INTRON MATURASE 1, MITOCHONDRIAL-RELATED"/>
    <property type="match status" value="1"/>
</dbReference>
<gene>
    <name evidence="3" type="ORF">Y69_0062</name>
</gene>
<keyword evidence="3" id="KW-0808">Transferase</keyword>
<keyword evidence="3" id="KW-0548">Nucleotidyltransferase</keyword>
<evidence type="ECO:0000313" key="3">
    <source>
        <dbReference type="EMBL" id="CAX67759.1"/>
    </source>
</evidence>
<name>F2Q831_YEREN</name>
<feature type="domain" description="Reverse transcriptase" evidence="2">
    <location>
        <begin position="1"/>
        <end position="263"/>
    </location>
</feature>
<reference evidence="3" key="1">
    <citation type="submission" date="2009-04" db="EMBL/GenBank/DDBJ databases">
        <title>Novel enterobacterial integrative and conjugative elements (ICEs), including a mobilisable relateive of SPI-7.</title>
        <authorList>
            <person name="Seth-Smith H.M."/>
        </authorList>
    </citation>
    <scope>NUCLEOTIDE SEQUENCE</scope>
    <source>
        <strain evidence="3">Y69</strain>
    </source>
</reference>
<organism evidence="3">
    <name type="scientific">Yersinia enterocolitica</name>
    <dbReference type="NCBI Taxonomy" id="630"/>
    <lineage>
        <taxon>Bacteria</taxon>
        <taxon>Pseudomonadati</taxon>
        <taxon>Pseudomonadota</taxon>
        <taxon>Gammaproteobacteria</taxon>
        <taxon>Enterobacterales</taxon>
        <taxon>Yersiniaceae</taxon>
        <taxon>Yersinia</taxon>
    </lineage>
</organism>
<keyword evidence="3" id="KW-0695">RNA-directed DNA polymerase</keyword>
<proteinExistence type="inferred from homology"/>
<dbReference type="EMBL" id="FN298493">
    <property type="protein sequence ID" value="CAX67759.1"/>
    <property type="molecule type" value="Genomic_DNA"/>
</dbReference>
<dbReference type="GO" id="GO:0003964">
    <property type="term" value="F:RNA-directed DNA polymerase activity"/>
    <property type="evidence" value="ECO:0007669"/>
    <property type="project" value="UniProtKB-KW"/>
</dbReference>
<dbReference type="PROSITE" id="PS50878">
    <property type="entry name" value="RT_POL"/>
    <property type="match status" value="1"/>
</dbReference>
<accession>F2Q831</accession>
<dbReference type="InterPro" id="IPR051083">
    <property type="entry name" value="GrpII_Intron_Splice-Mob/Def"/>
</dbReference>
<comment type="similarity">
    <text evidence="1">Belongs to the bacterial reverse transcriptase family.</text>
</comment>
<evidence type="ECO:0000259" key="2">
    <source>
        <dbReference type="PROSITE" id="PS50878"/>
    </source>
</evidence>
<dbReference type="InterPro" id="IPR043128">
    <property type="entry name" value="Rev_trsase/Diguanyl_cyclase"/>
</dbReference>
<dbReference type="Pfam" id="PF00078">
    <property type="entry name" value="RVT_1"/>
    <property type="match status" value="1"/>
</dbReference>
<dbReference type="AlphaFoldDB" id="F2Q831"/>
<dbReference type="InterPro" id="IPR000477">
    <property type="entry name" value="RT_dom"/>
</dbReference>
<protein>
    <submittedName>
        <fullName evidence="3">Putative reverse transcriptase</fullName>
    </submittedName>
</protein>
<dbReference type="Gene3D" id="3.30.70.270">
    <property type="match status" value="1"/>
</dbReference>
<sequence>MTNSTVAWLDAYQWLCRCRRNAPANADVWHLRYHWAAQGMRLLEHVCSGQYRLSPMLVHRQGQDSWAQWCASDALVLKWVALQVAQDLPIHQRCAHTQGHGGVRGSITAVAACLNSETWRFVYRTDIRGYYRHIRKPQVLSQINWRVQSPILRDLLKQYLYYSVEDGGEIHTPITGIPRGCALSPLIGASLLHHVDSYFASREEIFYARYMDDFLLFTRTRWSLRRMVKQLSTFFDLGGFSPHPDKTQVGKIEHGFDWLGLWFGPEGPTIAPRALENHRARRVRLYEQARRKRLSATETGVLVQTYEARWHRWAEGMLTAGQYKRG</sequence>
<evidence type="ECO:0000256" key="1">
    <source>
        <dbReference type="ARBA" id="ARBA00034120"/>
    </source>
</evidence>
<dbReference type="PANTHER" id="PTHR34047:SF8">
    <property type="entry name" value="PROTEIN YKFC"/>
    <property type="match status" value="1"/>
</dbReference>
<dbReference type="SUPFAM" id="SSF56672">
    <property type="entry name" value="DNA/RNA polymerases"/>
    <property type="match status" value="1"/>
</dbReference>
<dbReference type="InterPro" id="IPR043502">
    <property type="entry name" value="DNA/RNA_pol_sf"/>
</dbReference>